<dbReference type="PATRIC" id="fig|1432562.3.peg.1037"/>
<evidence type="ECO:0000256" key="1">
    <source>
        <dbReference type="ARBA" id="ARBA00009437"/>
    </source>
</evidence>
<keyword evidence="2" id="KW-0805">Transcription regulation</keyword>
<dbReference type="PANTHER" id="PTHR30126">
    <property type="entry name" value="HTH-TYPE TRANSCRIPTIONAL REGULATOR"/>
    <property type="match status" value="1"/>
</dbReference>
<feature type="domain" description="HTH lysR-type" evidence="5">
    <location>
        <begin position="1"/>
        <end position="58"/>
    </location>
</feature>
<dbReference type="OrthoDB" id="9803735at2"/>
<reference evidence="6 7" key="1">
    <citation type="submission" date="2015-04" db="EMBL/GenBank/DDBJ databases">
        <title>Taxonomic description and genome sequence of Salinicoccus sediminis sp. nov., a novel hyper halotolerant bacterium isolated from marine sediment.</title>
        <authorList>
            <person name="Mathan Kumar R."/>
            <person name="Kaur G."/>
            <person name="Kumar N."/>
            <person name="Kumar A."/>
            <person name="Singh N.K."/>
            <person name="Kaur N."/>
            <person name="Mayilraj S."/>
        </authorList>
    </citation>
    <scope>NUCLEOTIDE SEQUENCE [LARGE SCALE GENOMIC DNA]</scope>
    <source>
        <strain evidence="6 7">SV-16</strain>
    </source>
</reference>
<keyword evidence="3" id="KW-0238">DNA-binding</keyword>
<dbReference type="Pfam" id="PF03466">
    <property type="entry name" value="LysR_substrate"/>
    <property type="match status" value="1"/>
</dbReference>
<sequence>MELKDLRIFKSVAAEGSISRAAAELNFVQSYITTRMKALEAELDAELLLRTARGTVLSPDGEKLLKHADGILARVDALHEDFDDGSQKGSVTVGTVETITRLPEILTAYQLCNPEVNISVYTDVTKNITRQIMSRDIDCAFVADFTDHPNINKMEILRERLVLISNAPEITMADLKQKPMLVFKKGCSYRAKLEEWLLDAGIEKTKVKEFGTMETILGSVRAGLGISLVPEASVSELIETGALYSYDIPKHYNDISTDFIWPRDSGKRGMLERFAETVRKFKDA</sequence>
<dbReference type="GO" id="GO:0000976">
    <property type="term" value="F:transcription cis-regulatory region binding"/>
    <property type="evidence" value="ECO:0007669"/>
    <property type="project" value="TreeGrafter"/>
</dbReference>
<accession>A0A0M2SLX3</accession>
<dbReference type="AlphaFoldDB" id="A0A0M2SLX3"/>
<dbReference type="Gene3D" id="3.40.190.290">
    <property type="match status" value="1"/>
</dbReference>
<evidence type="ECO:0000256" key="2">
    <source>
        <dbReference type="ARBA" id="ARBA00023015"/>
    </source>
</evidence>
<dbReference type="FunFam" id="1.10.10.10:FF:000001">
    <property type="entry name" value="LysR family transcriptional regulator"/>
    <property type="match status" value="1"/>
</dbReference>
<evidence type="ECO:0000259" key="5">
    <source>
        <dbReference type="PROSITE" id="PS50931"/>
    </source>
</evidence>
<protein>
    <submittedName>
        <fullName evidence="6">LysR family transcriptional regulator</fullName>
    </submittedName>
</protein>
<evidence type="ECO:0000256" key="4">
    <source>
        <dbReference type="ARBA" id="ARBA00023163"/>
    </source>
</evidence>
<evidence type="ECO:0000313" key="7">
    <source>
        <dbReference type="Proteomes" id="UP000034287"/>
    </source>
</evidence>
<keyword evidence="7" id="KW-1185">Reference proteome</keyword>
<dbReference type="InterPro" id="IPR005119">
    <property type="entry name" value="LysR_subst-bd"/>
</dbReference>
<gene>
    <name evidence="6" type="ORF">WN59_05235</name>
</gene>
<comment type="caution">
    <text evidence="6">The sequence shown here is derived from an EMBL/GenBank/DDBJ whole genome shotgun (WGS) entry which is preliminary data.</text>
</comment>
<evidence type="ECO:0000313" key="6">
    <source>
        <dbReference type="EMBL" id="KKK35228.1"/>
    </source>
</evidence>
<evidence type="ECO:0000256" key="3">
    <source>
        <dbReference type="ARBA" id="ARBA00023125"/>
    </source>
</evidence>
<organism evidence="6 7">
    <name type="scientific">Salinicoccus sediminis</name>
    <dbReference type="NCBI Taxonomy" id="1432562"/>
    <lineage>
        <taxon>Bacteria</taxon>
        <taxon>Bacillati</taxon>
        <taxon>Bacillota</taxon>
        <taxon>Bacilli</taxon>
        <taxon>Bacillales</taxon>
        <taxon>Staphylococcaceae</taxon>
        <taxon>Salinicoccus</taxon>
    </lineage>
</organism>
<comment type="similarity">
    <text evidence="1">Belongs to the LysR transcriptional regulatory family.</text>
</comment>
<dbReference type="SUPFAM" id="SSF46785">
    <property type="entry name" value="Winged helix' DNA-binding domain"/>
    <property type="match status" value="1"/>
</dbReference>
<dbReference type="STRING" id="1432562.WN59_05235"/>
<dbReference type="PANTHER" id="PTHR30126:SF40">
    <property type="entry name" value="HTH-TYPE TRANSCRIPTIONAL REGULATOR GLTR"/>
    <property type="match status" value="1"/>
</dbReference>
<dbReference type="SUPFAM" id="SSF53850">
    <property type="entry name" value="Periplasmic binding protein-like II"/>
    <property type="match status" value="1"/>
</dbReference>
<name>A0A0M2SLX3_9STAP</name>
<dbReference type="Pfam" id="PF00126">
    <property type="entry name" value="HTH_1"/>
    <property type="match status" value="1"/>
</dbReference>
<dbReference type="Gene3D" id="1.10.10.10">
    <property type="entry name" value="Winged helix-like DNA-binding domain superfamily/Winged helix DNA-binding domain"/>
    <property type="match status" value="1"/>
</dbReference>
<dbReference type="InterPro" id="IPR000847">
    <property type="entry name" value="LysR_HTH_N"/>
</dbReference>
<dbReference type="EMBL" id="LAYZ01000002">
    <property type="protein sequence ID" value="KKK35228.1"/>
    <property type="molecule type" value="Genomic_DNA"/>
</dbReference>
<dbReference type="InterPro" id="IPR036388">
    <property type="entry name" value="WH-like_DNA-bd_sf"/>
</dbReference>
<dbReference type="InterPro" id="IPR036390">
    <property type="entry name" value="WH_DNA-bd_sf"/>
</dbReference>
<keyword evidence="4" id="KW-0804">Transcription</keyword>
<dbReference type="GO" id="GO:0003700">
    <property type="term" value="F:DNA-binding transcription factor activity"/>
    <property type="evidence" value="ECO:0007669"/>
    <property type="project" value="InterPro"/>
</dbReference>
<dbReference type="Proteomes" id="UP000034287">
    <property type="component" value="Unassembled WGS sequence"/>
</dbReference>
<dbReference type="PROSITE" id="PS50931">
    <property type="entry name" value="HTH_LYSR"/>
    <property type="match status" value="1"/>
</dbReference>
<proteinExistence type="inferred from homology"/>